<sequence>MGQYEFLLNIDNKEILIEILNQSIDFLIGNKDENTLMRQCHKFGFHNPDDFLLASRNMAKHYRLMCCSERDIDDQSMFSPELQYIIKSVYSARKEEIIRFLIREQNSNDCPLVKSFDWDVRLVLGDSSFDRNFKILINITLSLSIDLQSKSESYIQFQVNRNQINEFIKRIELALKDM</sequence>
<dbReference type="EnsemblMetazoa" id="MDOA004177-RA">
    <property type="protein sequence ID" value="MDOA004177-PA"/>
    <property type="gene ID" value="MDOA004177"/>
</dbReference>
<reference evidence="4" key="2">
    <citation type="submission" date="2025-04" db="UniProtKB">
        <authorList>
            <consortium name="RefSeq"/>
        </authorList>
    </citation>
    <scope>IDENTIFICATION</scope>
    <source>
        <strain evidence="4">Aabys</strain>
    </source>
</reference>
<organism evidence="2">
    <name type="scientific">Musca domestica</name>
    <name type="common">House fly</name>
    <dbReference type="NCBI Taxonomy" id="7370"/>
    <lineage>
        <taxon>Eukaryota</taxon>
        <taxon>Metazoa</taxon>
        <taxon>Ecdysozoa</taxon>
        <taxon>Arthropoda</taxon>
        <taxon>Hexapoda</taxon>
        <taxon>Insecta</taxon>
        <taxon>Pterygota</taxon>
        <taxon>Neoptera</taxon>
        <taxon>Endopterygota</taxon>
        <taxon>Diptera</taxon>
        <taxon>Brachycera</taxon>
        <taxon>Muscomorpha</taxon>
        <taxon>Muscoidea</taxon>
        <taxon>Muscidae</taxon>
        <taxon>Musca</taxon>
    </lineage>
</organism>
<dbReference type="eggNOG" id="ENOG502QQIM">
    <property type="taxonomic scope" value="Eukaryota"/>
</dbReference>
<evidence type="ECO:0000313" key="4">
    <source>
        <dbReference type="RefSeq" id="XP_005189588.1"/>
    </source>
</evidence>
<dbReference type="VEuPathDB" id="VectorBase:MDOA004177"/>
<dbReference type="Proteomes" id="UP001652621">
    <property type="component" value="Unplaced"/>
</dbReference>
<name>A0A1I8MEU6_MUSDO</name>
<accession>A0A1I8MEU6</accession>
<reference evidence="2" key="1">
    <citation type="submission" date="2020-05" db="UniProtKB">
        <authorList>
            <consortium name="EnsemblMetazoa"/>
        </authorList>
    </citation>
    <scope>IDENTIFICATION</scope>
    <source>
        <strain evidence="2">Aabys</strain>
    </source>
</reference>
<dbReference type="STRING" id="7370.A0A1I8MEU6"/>
<dbReference type="Pfam" id="PF07258">
    <property type="entry name" value="COMM_domain"/>
    <property type="match status" value="1"/>
</dbReference>
<evidence type="ECO:0000313" key="3">
    <source>
        <dbReference type="Proteomes" id="UP001652621"/>
    </source>
</evidence>
<gene>
    <name evidence="2" type="primary">101894672</name>
    <name evidence="4" type="synonym">LOC101894672</name>
</gene>
<dbReference type="VEuPathDB" id="VectorBase:MDOMA2_000660"/>
<evidence type="ECO:0000313" key="2">
    <source>
        <dbReference type="EnsemblMetazoa" id="MDOA004177-PA"/>
    </source>
</evidence>
<dbReference type="PROSITE" id="PS51269">
    <property type="entry name" value="COMM"/>
    <property type="match status" value="1"/>
</dbReference>
<keyword evidence="3" id="KW-1185">Reference proteome</keyword>
<dbReference type="OrthoDB" id="64318at2759"/>
<protein>
    <submittedName>
        <fullName evidence="4">Uncharacterized protein LOC101894672</fullName>
    </submittedName>
</protein>
<dbReference type="RefSeq" id="XP_005189588.1">
    <property type="nucleotide sequence ID" value="XM_005189531.3"/>
</dbReference>
<dbReference type="InterPro" id="IPR017920">
    <property type="entry name" value="COMM"/>
</dbReference>
<feature type="domain" description="COMM" evidence="1">
    <location>
        <begin position="112"/>
        <end position="178"/>
    </location>
</feature>
<dbReference type="AlphaFoldDB" id="A0A1I8MEU6"/>
<evidence type="ECO:0000259" key="1">
    <source>
        <dbReference type="PROSITE" id="PS51269"/>
    </source>
</evidence>
<proteinExistence type="predicted"/>
<dbReference type="KEGG" id="mde:101894672"/>
<dbReference type="GeneID" id="101894672"/>